<accession>A0ABT0UN18</accession>
<dbReference type="Proteomes" id="UP001431429">
    <property type="component" value="Unassembled WGS sequence"/>
</dbReference>
<keyword evidence="2" id="KW-1185">Reference proteome</keyword>
<gene>
    <name evidence="1" type="ORF">NBG84_17235</name>
</gene>
<comment type="caution">
    <text evidence="1">The sequence shown here is derived from an EMBL/GenBank/DDBJ whole genome shotgun (WGS) entry which is preliminary data.</text>
</comment>
<dbReference type="EMBL" id="JAMQAW010000017">
    <property type="protein sequence ID" value="MCM2390013.1"/>
    <property type="molecule type" value="Genomic_DNA"/>
</dbReference>
<evidence type="ECO:0000313" key="2">
    <source>
        <dbReference type="Proteomes" id="UP001431429"/>
    </source>
</evidence>
<reference evidence="1" key="1">
    <citation type="submission" date="2022-06" db="EMBL/GenBank/DDBJ databases">
        <title>Genome public.</title>
        <authorList>
            <person name="Sun Q."/>
        </authorList>
    </citation>
    <scope>NUCLEOTIDE SEQUENCE</scope>
    <source>
        <strain evidence="1">CWNU-1</strain>
    </source>
</reference>
<protein>
    <submittedName>
        <fullName evidence="1">Uncharacterized protein</fullName>
    </submittedName>
</protein>
<evidence type="ECO:0000313" key="1">
    <source>
        <dbReference type="EMBL" id="MCM2390013.1"/>
    </source>
</evidence>
<name>A0ABT0UN18_9ACTN</name>
<dbReference type="RefSeq" id="WP_250920354.1">
    <property type="nucleotide sequence ID" value="NZ_JAMQAW010000017.1"/>
</dbReference>
<proteinExistence type="predicted"/>
<organism evidence="1 2">
    <name type="scientific">Streptomyces albipurpureus</name>
    <dbReference type="NCBI Taxonomy" id="2897419"/>
    <lineage>
        <taxon>Bacteria</taxon>
        <taxon>Bacillati</taxon>
        <taxon>Actinomycetota</taxon>
        <taxon>Actinomycetes</taxon>
        <taxon>Kitasatosporales</taxon>
        <taxon>Streptomycetaceae</taxon>
        <taxon>Streptomyces</taxon>
    </lineage>
</organism>
<sequence>MQLFPTSLFSDGPVLRVLDLAIAAQESGGKLSLDDELQRYIRLVRGNWVANWNCSVYASSGVLDYASDSVAQQGGLDSFPPEFKEKAARAAGDMDPADYLRTLAELLRIADRQGVPEYRELPLSGWEFLQTFPHLFGFDVVLADEGDLPFAGLVERFATAEHPFCHERSAALATEAQRALVLFPGGQCLKERLSWATHDGLTELIDTINNHMQREHS</sequence>